<evidence type="ECO:0000256" key="3">
    <source>
        <dbReference type="ARBA" id="ARBA00022603"/>
    </source>
</evidence>
<feature type="domain" description="Tetrapyrrole methylase" evidence="6">
    <location>
        <begin position="82"/>
        <end position="215"/>
    </location>
</feature>
<evidence type="ECO:0000256" key="5">
    <source>
        <dbReference type="ARBA" id="ARBA00022691"/>
    </source>
</evidence>
<dbReference type="RefSeq" id="WP_014201314.1">
    <property type="nucleotide sequence ID" value="NC_016599.1"/>
</dbReference>
<keyword evidence="3 7" id="KW-0489">Methyltransferase</keyword>
<keyword evidence="4 7" id="KW-0808">Transferase</keyword>
<dbReference type="SUPFAM" id="SSF53790">
    <property type="entry name" value="Tetrapyrrole methylase"/>
    <property type="match status" value="1"/>
</dbReference>
<dbReference type="Proteomes" id="UP000005631">
    <property type="component" value="Chromosome"/>
</dbReference>
<reference evidence="7 8" key="1">
    <citation type="journal article" date="2012" name="Stand. Genomic Sci.">
        <title>Genome sequence of the orange-pigmented seawater bacterium Owenweeksia hongkongensis type strain (UST20020801(T)).</title>
        <authorList>
            <person name="Riedel T."/>
            <person name="Held B."/>
            <person name="Nolan M."/>
            <person name="Lucas S."/>
            <person name="Lapidus A."/>
            <person name="Tice H."/>
            <person name="Del Rio T.G."/>
            <person name="Cheng J.F."/>
            <person name="Han C."/>
            <person name="Tapia R."/>
            <person name="Goodwin L.A."/>
            <person name="Pitluck S."/>
            <person name="Liolios K."/>
            <person name="Mavromatis K."/>
            <person name="Pagani I."/>
            <person name="Ivanova N."/>
            <person name="Mikhailova N."/>
            <person name="Pati A."/>
            <person name="Chen A."/>
            <person name="Palaniappan K."/>
            <person name="Rohde M."/>
            <person name="Tindall B.J."/>
            <person name="Detter J.C."/>
            <person name="Goker M."/>
            <person name="Woyke T."/>
            <person name="Bristow J."/>
            <person name="Eisen J.A."/>
            <person name="Markowitz V."/>
            <person name="Hugenholtz P."/>
            <person name="Klenk H.P."/>
            <person name="Kyrpides N.C."/>
        </authorList>
    </citation>
    <scope>NUCLEOTIDE SEQUENCE</scope>
    <source>
        <strain evidence="8">DSM 17368 / JCM 12287 / NRRL B-23963</strain>
    </source>
</reference>
<dbReference type="PANTHER" id="PTHR46111">
    <property type="entry name" value="RIBOSOMAL RNA SMALL SUBUNIT METHYLTRANSFERASE I"/>
    <property type="match status" value="1"/>
</dbReference>
<dbReference type="PIRSF" id="PIRSF005917">
    <property type="entry name" value="MTase_YraL"/>
    <property type="match status" value="1"/>
</dbReference>
<dbReference type="AlphaFoldDB" id="G8R3D2"/>
<name>G8R3D2_OWEHD</name>
<keyword evidence="5" id="KW-0949">S-adenosyl-L-methionine</keyword>
<dbReference type="InterPro" id="IPR014777">
    <property type="entry name" value="4pyrrole_Mease_sub1"/>
</dbReference>
<dbReference type="Gene3D" id="3.30.950.10">
    <property type="entry name" value="Methyltransferase, Cobalt-precorrin-4 Transmethylase, Domain 2"/>
    <property type="match status" value="1"/>
</dbReference>
<dbReference type="Gene3D" id="3.40.1010.10">
    <property type="entry name" value="Cobalt-precorrin-4 Transmethylase, Domain 1"/>
    <property type="match status" value="1"/>
</dbReference>
<dbReference type="HOGENOM" id="CLU_044779_4_1_10"/>
<dbReference type="PANTHER" id="PTHR46111:SF2">
    <property type="entry name" value="SAM-DEPENDENT METHYLTRANSFERASE"/>
    <property type="match status" value="1"/>
</dbReference>
<evidence type="ECO:0000256" key="1">
    <source>
        <dbReference type="ARBA" id="ARBA00022490"/>
    </source>
</evidence>
<dbReference type="InterPro" id="IPR035996">
    <property type="entry name" value="4pyrrol_Methylase_sf"/>
</dbReference>
<dbReference type="InterPro" id="IPR008189">
    <property type="entry name" value="rRNA_ssu_MeTfrase_I"/>
</dbReference>
<dbReference type="InterPro" id="IPR000878">
    <property type="entry name" value="4pyrrol_Mease"/>
</dbReference>
<dbReference type="OrthoDB" id="7061662at2"/>
<keyword evidence="2" id="KW-0698">rRNA processing</keyword>
<evidence type="ECO:0000256" key="4">
    <source>
        <dbReference type="ARBA" id="ARBA00022679"/>
    </source>
</evidence>
<sequence length="240" mass="26533">MDNSKPTGKLYLIPALLGDVEPLEVLPMAVRKVIDFTHHYIVENEKSARAFIKRVHPGKSQDKLKIEVLNKYTQPEDVPGFLAPCLEGQHVGVISEAGAPGIADPGSNVVTLANEKGIRIVPLVGPSSILLAMMASGMNGQNFAFSGYLPIEKGDRVKALRRMEKLSKDSGQSQIFMETPYRNHKLLDTVLDTCSDNTRLCIARDITLPSEFIQTHPISYWKKNIPDLEKKPAIFIISAQ</sequence>
<evidence type="ECO:0000313" key="8">
    <source>
        <dbReference type="Proteomes" id="UP000005631"/>
    </source>
</evidence>
<dbReference type="GO" id="GO:0006364">
    <property type="term" value="P:rRNA processing"/>
    <property type="evidence" value="ECO:0007669"/>
    <property type="project" value="UniProtKB-KW"/>
</dbReference>
<keyword evidence="1" id="KW-0963">Cytoplasm</keyword>
<gene>
    <name evidence="7" type="ordered locus">Oweho_0943</name>
</gene>
<dbReference type="InterPro" id="IPR014776">
    <property type="entry name" value="4pyrrole_Mease_sub2"/>
</dbReference>
<dbReference type="CDD" id="cd11649">
    <property type="entry name" value="RsmI_like"/>
    <property type="match status" value="1"/>
</dbReference>
<dbReference type="PATRIC" id="fig|926562.3.peg.956"/>
<evidence type="ECO:0000259" key="6">
    <source>
        <dbReference type="Pfam" id="PF00590"/>
    </source>
</evidence>
<dbReference type="eggNOG" id="COG0313">
    <property type="taxonomic scope" value="Bacteria"/>
</dbReference>
<dbReference type="EMBL" id="CP003156">
    <property type="protein sequence ID" value="AEV31953.1"/>
    <property type="molecule type" value="Genomic_DNA"/>
</dbReference>
<protein>
    <submittedName>
        <fullName evidence="7">Putative methyltransferase</fullName>
    </submittedName>
</protein>
<evidence type="ECO:0000256" key="2">
    <source>
        <dbReference type="ARBA" id="ARBA00022552"/>
    </source>
</evidence>
<proteinExistence type="predicted"/>
<evidence type="ECO:0000313" key="7">
    <source>
        <dbReference type="EMBL" id="AEV31953.1"/>
    </source>
</evidence>
<dbReference type="STRING" id="926562.Oweho_0943"/>
<dbReference type="GO" id="GO:0008168">
    <property type="term" value="F:methyltransferase activity"/>
    <property type="evidence" value="ECO:0007669"/>
    <property type="project" value="UniProtKB-KW"/>
</dbReference>
<dbReference type="GO" id="GO:0032259">
    <property type="term" value="P:methylation"/>
    <property type="evidence" value="ECO:0007669"/>
    <property type="project" value="UniProtKB-KW"/>
</dbReference>
<keyword evidence="8" id="KW-1185">Reference proteome</keyword>
<dbReference type="KEGG" id="oho:Oweho_0943"/>
<organism evidence="7 8">
    <name type="scientific">Owenweeksia hongkongensis (strain DSM 17368 / CIP 108786 / JCM 12287 / NRRL B-23963 / UST20020801)</name>
    <dbReference type="NCBI Taxonomy" id="926562"/>
    <lineage>
        <taxon>Bacteria</taxon>
        <taxon>Pseudomonadati</taxon>
        <taxon>Bacteroidota</taxon>
        <taxon>Flavobacteriia</taxon>
        <taxon>Flavobacteriales</taxon>
        <taxon>Owenweeksiaceae</taxon>
        <taxon>Owenweeksia</taxon>
    </lineage>
</organism>
<dbReference type="Pfam" id="PF00590">
    <property type="entry name" value="TP_methylase"/>
    <property type="match status" value="1"/>
</dbReference>
<accession>G8R3D2</accession>